<name>A0A9W6LRC9_9HYPH</name>
<organism evidence="1 2">
    <name type="scientific">Methylocystis echinoides</name>
    <dbReference type="NCBI Taxonomy" id="29468"/>
    <lineage>
        <taxon>Bacteria</taxon>
        <taxon>Pseudomonadati</taxon>
        <taxon>Pseudomonadota</taxon>
        <taxon>Alphaproteobacteria</taxon>
        <taxon>Hyphomicrobiales</taxon>
        <taxon>Methylocystaceae</taxon>
        <taxon>Methylocystis</taxon>
    </lineage>
</organism>
<sequence>MFMLRAFRVALILATGFVIGLSFGVAEQSQQAKQWLSESAGAVSGHS</sequence>
<gene>
    <name evidence="1" type="ORF">LMG27198_13850</name>
</gene>
<comment type="caution">
    <text evidence="1">The sequence shown here is derived from an EMBL/GenBank/DDBJ whole genome shotgun (WGS) entry which is preliminary data.</text>
</comment>
<dbReference type="AlphaFoldDB" id="A0A9W6LRC9"/>
<reference evidence="1" key="1">
    <citation type="journal article" date="2023" name="Int. J. Syst. Evol. Microbiol.">
        <title>Methylocystis iwaonis sp. nov., a type II methane-oxidizing bacterium from surface soil of a rice paddy field in Japan, and emended description of the genus Methylocystis (ex Whittenbury et al. 1970) Bowman et al. 1993.</title>
        <authorList>
            <person name="Kaise H."/>
            <person name="Sawadogo J.B."/>
            <person name="Alam M.S."/>
            <person name="Ueno C."/>
            <person name="Dianou D."/>
            <person name="Shinjo R."/>
            <person name="Asakawa S."/>
        </authorList>
    </citation>
    <scope>NUCLEOTIDE SEQUENCE</scope>
    <source>
        <strain evidence="1">LMG27198</strain>
    </source>
</reference>
<dbReference type="RefSeq" id="WP_281801587.1">
    <property type="nucleotide sequence ID" value="NZ_BSEC01000001.1"/>
</dbReference>
<proteinExistence type="predicted"/>
<dbReference type="Proteomes" id="UP001144323">
    <property type="component" value="Unassembled WGS sequence"/>
</dbReference>
<evidence type="ECO:0000313" key="1">
    <source>
        <dbReference type="EMBL" id="GLI92393.1"/>
    </source>
</evidence>
<keyword evidence="2" id="KW-1185">Reference proteome</keyword>
<evidence type="ECO:0000313" key="2">
    <source>
        <dbReference type="Proteomes" id="UP001144323"/>
    </source>
</evidence>
<accession>A0A9W6LRC9</accession>
<protein>
    <submittedName>
        <fullName evidence="1">Uncharacterized protein</fullName>
    </submittedName>
</protein>
<dbReference type="EMBL" id="BSEC01000001">
    <property type="protein sequence ID" value="GLI92393.1"/>
    <property type="molecule type" value="Genomic_DNA"/>
</dbReference>